<dbReference type="Pfam" id="PF12859">
    <property type="entry name" value="ANAPC1"/>
    <property type="match status" value="1"/>
</dbReference>
<keyword evidence="12" id="KW-1185">Reference proteome</keyword>
<evidence type="ECO:0000256" key="1">
    <source>
        <dbReference type="ARBA" id="ARBA00010547"/>
    </source>
</evidence>
<dbReference type="OrthoDB" id="26401at2759"/>
<gene>
    <name evidence="11" type="primary">Mo00598</name>
    <name evidence="11" type="ORF">E5Q_00598</name>
</gene>
<dbReference type="GO" id="GO:0051301">
    <property type="term" value="P:cell division"/>
    <property type="evidence" value="ECO:0007669"/>
    <property type="project" value="UniProtKB-KW"/>
</dbReference>
<dbReference type="InterPro" id="IPR011989">
    <property type="entry name" value="ARM-like"/>
</dbReference>
<dbReference type="eggNOG" id="KOG1858">
    <property type="taxonomic scope" value="Eukaryota"/>
</dbReference>
<protein>
    <submittedName>
        <fullName evidence="11">Uncharacterized protein</fullName>
    </submittedName>
</protein>
<dbReference type="GO" id="GO:0060090">
    <property type="term" value="F:molecular adaptor activity"/>
    <property type="evidence" value="ECO:0007669"/>
    <property type="project" value="TreeGrafter"/>
</dbReference>
<comment type="caution">
    <text evidence="11">The sequence shown here is derived from an EMBL/GenBank/DDBJ whole genome shotgun (WGS) entry which is preliminary data.</text>
</comment>
<sequence length="2193" mass="235581">MTAALDESLLLSSGSREYFEALKAVSTPAGASRPKELNILASNDLTGSQRPREALKWDGAILTWRQGTCVRAVYDLSTWQEHITVALFAYFDLPALFSIEATGSHIDTVSPLKGKERATSERAKWQGLYAGEAPSLWDSGSRNLPGAARSVRTRVICVILTHVLVIFAPATGQEFVVPLPFRIAHALPLRIGLLVQGSGESDSALWSLADPYEQFKPVAVASQGTQPAACSDPRWLSNRLARDEGIEASQAQGNDLNLLLTIDLVHRQASIWSFHSIVQSGDVPAARMPDVGAPAAAAMAKTPSSTKARKRSSMAHGDISMTLDSPADPLLASLTQQVATPMARKASSQAGRTARQSLGGSTAQAMPDLSMPPSFSPAHTDIDHDPFAVQLPSDQSHANEKQDFLAVHRYTFDIHSAIELGEMTLSIRASSAKDTHLLVVRDNGQDMRYLRLVGHDEALEICEACEEDERDLLKHRLQSMPSSNDLAALCVEALLPVLPIDFSTHLIDQISWGSVDKPLDVLSDILLGTARAGDAGDPWQALLQASYDDAFDPALQWAKTFNLSEVATKDFGPYTADALPALFALRNSIGLVNYEASQRRQLDRLLADLAAQQGWHHVSDHLFRSTGAMSRLAATVTSSSAADEACLQTLISTRSHKPPTTVGEIDELFTRCLAAFQDPEASGSLARCFKVIQLLADAGFTAHDVADLPLAPRLFLQECARRCQLKPPSEASNDFMLLIGREDLAELPRPAMSATPTGKNAKLFSQDLRVKSVCDMLAYNVPLSVSLPGTVAADFTDSSALEELERATGRRIMSMPFGSAMLHYSSVHGILDQDRTTMSLELDFIAGNTTKRVKLIPHLLPDRRGWADFHAGVDAELARASSADHDAQKDIVQSIESNEPTPSLAGRLLGLGLTRRLRTLTRFQAYKLTHAKKDHISIGLLLGLSCSYVGTSDTRISSFLTSHIPALHPAYATRLNVSQLVQAAGLLGIGLLHFASNRRQLVDGLVRELGSIKVAQIQPEDNHRESYALSVGLAIGLIMFTRGGEASRQDDRSLVSSLAGLATGTTSTPSAGAQGTLDIHIVMPSATMALGMMFAKTDRQDVADIFEIPQTLARADRTRPDLVLLRTLCRSLILWATITPSKSWIESIMPSFARPLFRRTDKVASDSQTEAIAWTVAGGAALAIGLKYAGSASREAHALLLDLLDRVIARWTQIPATAAATLHRQTLSLPLSAIVTALTIVMAGSGELNVLRRLRLLYGRLSKADSMSGHLATSMSLGMLFLGGGRHTLGTSPLATASLLVAFYPIYSRQFNNCANLQAARHLWALATEPRLLVARDSASGQSVFLPLRAKAVRSAGQNRAPQQTLTIPALMPSFELIGEIKVDSPRYWPTSFKPLTDPRAARMLLTTGALVVKRRMGHLDYAQDHRGTRSIFAKSQAEATGIIADQGNATRCLGPSVDGLKEFALSFGTYREGVGCVRYLCTSEADLPGMPSSLEAFLASSLMDAMTHDAPNTVALHHDIALASQAITSHFKTGLTKDLDEAAKLQALVRSELAVDGQQHKPLLSTDLSTQSAMRWRRLRRRVQQGEGLDMALQDYLKSIDAGPLLPLEPRQAEDLAEAINSSGMPSRAVLRDLKATVGLHHAIFASPAAYIVLRRMLAALVEPQADLAFLTASLANAWLSLWSWFNAEIGLQAWLGCGEGETSPCCAAQQSTQGTPESTGLVSHTRIHRSPQDPLALRHHIPFAKLLTNIYTSHTPFESSGKACQSTSNTISTPCSSFDMQGGSIMRRSQPVRRHHKRDDQKAKRAAAQTVSSSPAPSTVYRTTTVGAGPAQAAGTTRAGQSTVYVTRTATTTPIATQVAGNPNANVVTATVIVEPLSLATAAAASSSSVAYTTLTLSNGTPTVLPLSIASLIPSGLLPSLTTTSSGAFAASASALSASAAAASLSSIAAAQAAAESALMHGTSTVVVIAPSNSNLASANDQFDTKSGLSKGAIGGIAVGAFFAILALLALIGFLVARWRNDRARAATSDMMAPSNMPDPYANQYNGDVPSSFVRFDDDDDLPGPASGYGEAAEEPAIRSDVQALRSYAVSHRGQGKAALLYNWFLYSRFTPTHALTIKPPQLELSYFTRAIAQALVRFFHPSPSFRSRRAGQSVDIDHRWGRLPYGLDLFLCKEGYCTHSGHLHSRARAR</sequence>
<dbReference type="InParanoid" id="G7DT73"/>
<evidence type="ECO:0000256" key="2">
    <source>
        <dbReference type="ARBA" id="ARBA00022618"/>
    </source>
</evidence>
<keyword evidence="5" id="KW-0131">Cell cycle</keyword>
<dbReference type="HOGENOM" id="CLU_231298_0_0_1"/>
<reference evidence="11 12" key="2">
    <citation type="journal article" date="2012" name="Open Biol.">
        <title>Characteristics of nucleosomes and linker DNA regions on the genome of the basidiomycete Mixia osmundae revealed by mono- and dinucleosome mapping.</title>
        <authorList>
            <person name="Nishida H."/>
            <person name="Kondo S."/>
            <person name="Matsumoto T."/>
            <person name="Suzuki Y."/>
            <person name="Yoshikawa H."/>
            <person name="Taylor T.D."/>
            <person name="Sugiyama J."/>
        </authorList>
    </citation>
    <scope>NUCLEOTIDE SEQUENCE [LARGE SCALE GENOMIC DNA]</scope>
    <source>
        <strain evidence="12">CBS 9802 / IAM 14324 / JCM 22182 / KY 12970</strain>
    </source>
</reference>
<dbReference type="RefSeq" id="XP_014571298.1">
    <property type="nucleotide sequence ID" value="XM_014715812.1"/>
</dbReference>
<dbReference type="GO" id="GO:0007091">
    <property type="term" value="P:metaphase/anaphase transition of mitotic cell cycle"/>
    <property type="evidence" value="ECO:0007669"/>
    <property type="project" value="TreeGrafter"/>
</dbReference>
<evidence type="ECO:0000313" key="11">
    <source>
        <dbReference type="EMBL" id="GAA93952.1"/>
    </source>
</evidence>
<dbReference type="GO" id="GO:0070979">
    <property type="term" value="P:protein K11-linked ubiquitination"/>
    <property type="evidence" value="ECO:0007669"/>
    <property type="project" value="TreeGrafter"/>
</dbReference>
<feature type="domain" description="Anaphase-promoting complex subunit 1 beta-sandwich" evidence="10">
    <location>
        <begin position="1331"/>
        <end position="1416"/>
    </location>
</feature>
<dbReference type="InterPro" id="IPR049255">
    <property type="entry name" value="Apc1_N"/>
</dbReference>
<dbReference type="Pfam" id="PF21282">
    <property type="entry name" value="APC1_3rd"/>
    <property type="match status" value="1"/>
</dbReference>
<dbReference type="PANTHER" id="PTHR12827:SF3">
    <property type="entry name" value="ANAPHASE-PROMOTING COMPLEX SUBUNIT 1"/>
    <property type="match status" value="1"/>
</dbReference>
<dbReference type="InterPro" id="IPR024990">
    <property type="entry name" value="Apc1"/>
</dbReference>
<keyword evidence="3" id="KW-0677">Repeat</keyword>
<comment type="similarity">
    <text evidence="1">Belongs to the APC1 family.</text>
</comment>
<accession>G7DT73</accession>
<dbReference type="PANTHER" id="PTHR12827">
    <property type="entry name" value="MEIOTIC CHECKPOINT REGULATOR TSG24 FAMILY MEMBER"/>
    <property type="match status" value="1"/>
</dbReference>
<evidence type="ECO:0000313" key="12">
    <source>
        <dbReference type="Proteomes" id="UP000009131"/>
    </source>
</evidence>
<dbReference type="Gene3D" id="1.25.10.10">
    <property type="entry name" value="Leucine-rich Repeat Variant"/>
    <property type="match status" value="2"/>
</dbReference>
<evidence type="ECO:0000256" key="7">
    <source>
        <dbReference type="SAM" id="Phobius"/>
    </source>
</evidence>
<dbReference type="GO" id="GO:0031145">
    <property type="term" value="P:anaphase-promoting complex-dependent catabolic process"/>
    <property type="evidence" value="ECO:0007669"/>
    <property type="project" value="TreeGrafter"/>
</dbReference>
<evidence type="ECO:0000256" key="4">
    <source>
        <dbReference type="ARBA" id="ARBA00022776"/>
    </source>
</evidence>
<feature type="region of interest" description="Disordered" evidence="6">
    <location>
        <begin position="341"/>
        <end position="368"/>
    </location>
</feature>
<evidence type="ECO:0000256" key="3">
    <source>
        <dbReference type="ARBA" id="ARBA00022737"/>
    </source>
</evidence>
<dbReference type="InterPro" id="IPR041221">
    <property type="entry name" value="APC1_C"/>
</dbReference>
<dbReference type="InterPro" id="IPR048971">
    <property type="entry name" value="Apc1_3rd"/>
</dbReference>
<keyword evidence="7" id="KW-0472">Membrane</keyword>
<keyword evidence="7" id="KW-1133">Transmembrane helix</keyword>
<evidence type="ECO:0000259" key="10">
    <source>
        <dbReference type="Pfam" id="PF21282"/>
    </source>
</evidence>
<keyword evidence="4" id="KW-0498">Mitosis</keyword>
<evidence type="ECO:0000259" key="8">
    <source>
        <dbReference type="Pfam" id="PF12859"/>
    </source>
</evidence>
<feature type="region of interest" description="Disordered" evidence="6">
    <location>
        <begin position="1777"/>
        <end position="1825"/>
    </location>
</feature>
<evidence type="ECO:0000256" key="5">
    <source>
        <dbReference type="ARBA" id="ARBA00023306"/>
    </source>
</evidence>
<dbReference type="GO" id="GO:0005680">
    <property type="term" value="C:anaphase-promoting complex"/>
    <property type="evidence" value="ECO:0007669"/>
    <property type="project" value="InterPro"/>
</dbReference>
<keyword evidence="7" id="KW-0812">Transmembrane</keyword>
<dbReference type="STRING" id="764103.G7DT73"/>
<feature type="compositionally biased region" description="Polar residues" evidence="6">
    <location>
        <begin position="1812"/>
        <end position="1825"/>
    </location>
</feature>
<evidence type="ECO:0000259" key="9">
    <source>
        <dbReference type="Pfam" id="PF18122"/>
    </source>
</evidence>
<dbReference type="EMBL" id="BABT02000025">
    <property type="protein sequence ID" value="GAA93952.1"/>
    <property type="molecule type" value="Genomic_DNA"/>
</dbReference>
<name>G7DT73_MIXOS</name>
<feature type="domain" description="Anaphase-promoting complex subunit 1 C-terminal" evidence="9">
    <location>
        <begin position="1472"/>
        <end position="1601"/>
    </location>
</feature>
<reference evidence="11 12" key="1">
    <citation type="journal article" date="2011" name="J. Gen. Appl. Microbiol.">
        <title>Draft genome sequencing of the enigmatic basidiomycete Mixia osmundae.</title>
        <authorList>
            <person name="Nishida H."/>
            <person name="Nagatsuka Y."/>
            <person name="Sugiyama J."/>
        </authorList>
    </citation>
    <scope>NUCLEOTIDE SEQUENCE [LARGE SCALE GENOMIC DNA]</scope>
    <source>
        <strain evidence="12">CBS 9802 / IAM 14324 / JCM 22182 / KY 12970</strain>
    </source>
</reference>
<feature type="compositionally biased region" description="Polar residues" evidence="6">
    <location>
        <begin position="346"/>
        <end position="364"/>
    </location>
</feature>
<feature type="domain" description="Anaphase-promoting complex subunit 1 N-terminal" evidence="8">
    <location>
        <begin position="50"/>
        <end position="202"/>
    </location>
</feature>
<dbReference type="Proteomes" id="UP000009131">
    <property type="component" value="Unassembled WGS sequence"/>
</dbReference>
<proteinExistence type="inferred from homology"/>
<feature type="transmembrane region" description="Helical" evidence="7">
    <location>
        <begin position="1995"/>
        <end position="2019"/>
    </location>
</feature>
<keyword evidence="2" id="KW-0132">Cell division</keyword>
<evidence type="ECO:0000256" key="6">
    <source>
        <dbReference type="SAM" id="MobiDB-lite"/>
    </source>
</evidence>
<dbReference type="Pfam" id="PF18122">
    <property type="entry name" value="APC1_C"/>
    <property type="match status" value="1"/>
</dbReference>
<organism evidence="11 12">
    <name type="scientific">Mixia osmundae (strain CBS 9802 / IAM 14324 / JCM 22182 / KY 12970)</name>
    <dbReference type="NCBI Taxonomy" id="764103"/>
    <lineage>
        <taxon>Eukaryota</taxon>
        <taxon>Fungi</taxon>
        <taxon>Dikarya</taxon>
        <taxon>Basidiomycota</taxon>
        <taxon>Pucciniomycotina</taxon>
        <taxon>Mixiomycetes</taxon>
        <taxon>Mixiales</taxon>
        <taxon>Mixiaceae</taxon>
        <taxon>Mixia</taxon>
    </lineage>
</organism>